<keyword evidence="3" id="KW-1185">Reference proteome</keyword>
<gene>
    <name evidence="2" type="ORF">D4764_05G0002870</name>
</gene>
<feature type="non-terminal residue" evidence="2">
    <location>
        <position position="234"/>
    </location>
</feature>
<feature type="region of interest" description="Disordered" evidence="1">
    <location>
        <begin position="169"/>
        <end position="204"/>
    </location>
</feature>
<dbReference type="Proteomes" id="UP000324091">
    <property type="component" value="Chromosome 5"/>
</dbReference>
<proteinExistence type="predicted"/>
<evidence type="ECO:0000313" key="3">
    <source>
        <dbReference type="Proteomes" id="UP000324091"/>
    </source>
</evidence>
<organism evidence="2 3">
    <name type="scientific">Takifugu flavidus</name>
    <name type="common">sansaifugu</name>
    <dbReference type="NCBI Taxonomy" id="433684"/>
    <lineage>
        <taxon>Eukaryota</taxon>
        <taxon>Metazoa</taxon>
        <taxon>Chordata</taxon>
        <taxon>Craniata</taxon>
        <taxon>Vertebrata</taxon>
        <taxon>Euteleostomi</taxon>
        <taxon>Actinopterygii</taxon>
        <taxon>Neopterygii</taxon>
        <taxon>Teleostei</taxon>
        <taxon>Neoteleostei</taxon>
        <taxon>Acanthomorphata</taxon>
        <taxon>Eupercaria</taxon>
        <taxon>Tetraodontiformes</taxon>
        <taxon>Tetradontoidea</taxon>
        <taxon>Tetraodontidae</taxon>
        <taxon>Takifugu</taxon>
    </lineage>
</organism>
<accession>A0A5C6N398</accession>
<comment type="caution">
    <text evidence="2">The sequence shown here is derived from an EMBL/GenBank/DDBJ whole genome shotgun (WGS) entry which is preliminary data.</text>
</comment>
<evidence type="ECO:0000256" key="1">
    <source>
        <dbReference type="SAM" id="MobiDB-lite"/>
    </source>
</evidence>
<sequence length="234" mass="24887">MKAHSEEEENVRIHKHLMMKGGGARQGKTTKQNLLGFLGCVCLWPAGCGVEHNWVHLALQVVPACQGRGVCSCWESVRLGSLVLAPVPVFLLPWRVAPIPVLPVSLEDRSCSCVPVALEGRSCLRASGFPGGPLLFLFRVSWRTAPAPLQSGRTASALSVSGHVREASVLRRTPEPSPVQENTPASVDPAGQDGAKDTTPPFPSPPLTVTFPVALAVLSLMVLVGRQEAPVEGE</sequence>
<name>A0A5C6N398_9TELE</name>
<reference evidence="2 3" key="1">
    <citation type="submission" date="2019-04" db="EMBL/GenBank/DDBJ databases">
        <title>Chromosome genome assembly for Takifugu flavidus.</title>
        <authorList>
            <person name="Xiao S."/>
        </authorList>
    </citation>
    <scope>NUCLEOTIDE SEQUENCE [LARGE SCALE GENOMIC DNA]</scope>
    <source>
        <strain evidence="2">HTHZ2018</strain>
        <tissue evidence="2">Muscle</tissue>
    </source>
</reference>
<evidence type="ECO:0000313" key="2">
    <source>
        <dbReference type="EMBL" id="TWW60197.1"/>
    </source>
</evidence>
<dbReference type="EMBL" id="RHFK02000018">
    <property type="protein sequence ID" value="TWW60197.1"/>
    <property type="molecule type" value="Genomic_DNA"/>
</dbReference>
<protein>
    <submittedName>
        <fullName evidence="2">Uncharacterized protein</fullName>
    </submittedName>
</protein>
<dbReference type="AlphaFoldDB" id="A0A5C6N398"/>